<evidence type="ECO:0000256" key="4">
    <source>
        <dbReference type="ARBA" id="ARBA00023033"/>
    </source>
</evidence>
<evidence type="ECO:0000313" key="9">
    <source>
        <dbReference type="Proteomes" id="UP000705283"/>
    </source>
</evidence>
<feature type="binding site" evidence="6">
    <location>
        <position position="161"/>
    </location>
    <ligand>
        <name>FMN</name>
        <dbReference type="ChEBI" id="CHEBI:58210"/>
    </ligand>
</feature>
<organism evidence="8 9">
    <name type="scientific">Rouxiella silvae</name>
    <dbReference type="NCBI Taxonomy" id="1646373"/>
    <lineage>
        <taxon>Bacteria</taxon>
        <taxon>Pseudomonadati</taxon>
        <taxon>Pseudomonadota</taxon>
        <taxon>Gammaproteobacteria</taxon>
        <taxon>Enterobacterales</taxon>
        <taxon>Yersiniaceae</taxon>
        <taxon>Rouxiella</taxon>
    </lineage>
</organism>
<comment type="similarity">
    <text evidence="5">Belongs to the NtaA/SnaA/DszA monooxygenase family.</text>
</comment>
<feature type="binding site" evidence="6">
    <location>
        <position position="232"/>
    </location>
    <ligand>
        <name>FMN</name>
        <dbReference type="ChEBI" id="CHEBI:58210"/>
    </ligand>
</feature>
<dbReference type="InterPro" id="IPR036661">
    <property type="entry name" value="Luciferase-like_sf"/>
</dbReference>
<dbReference type="PIRSF" id="PIRSF000337">
    <property type="entry name" value="NTA_MOA"/>
    <property type="match status" value="1"/>
</dbReference>
<sequence length="455" mass="51267">MSQCGKKVLLNAFNMNCVGHIHHGMWTHPQDQSTEFTSLKYWLELARTLERGLFDGLFIADILGVYDVYQQGIALTAKESIQLPVNDPLMLVSAMASVTEHLGFGLTANLSYEAPYPFARRFSTLDHLTNGRVGWNIVTGYLDSAARAVGQTALLSHDRRYDQADEFLDVSYQLWEGSWEDDAIVADRQRRIYADPEKIHPVHHHGEFYQVDGYHLSSPSPQRTPLLFQAGSSARGIEFAARHAECTFVSGSTLQGTREQVNKLRQAAQEAGRKPDDLKVFMGVSVIVAATEREAREKEQEYLRYASPEAGIAHFSSSTGMDLSQFELDEPIQSGPTRAIESVSKAYSGWTRRRLLEQHAMGGRYSLIVGSPSQVADELLKWVDECGIDGFNLTRILNPQSYIDFIDLVVPELQQRGRYKTEYESGTLRKKLFNHDRLPSRHPASRFRRPAGVIK</sequence>
<dbReference type="AlphaFoldDB" id="A0AA41BXH7"/>
<keyword evidence="3" id="KW-0560">Oxidoreductase</keyword>
<evidence type="ECO:0000259" key="7">
    <source>
        <dbReference type="Pfam" id="PF00296"/>
    </source>
</evidence>
<dbReference type="RefSeq" id="WP_194978303.1">
    <property type="nucleotide sequence ID" value="NZ_JADMKS010000006.1"/>
</dbReference>
<evidence type="ECO:0000256" key="3">
    <source>
        <dbReference type="ARBA" id="ARBA00023002"/>
    </source>
</evidence>
<accession>A0AA41BXH7</accession>
<dbReference type="Pfam" id="PF00296">
    <property type="entry name" value="Bac_luciferase"/>
    <property type="match status" value="1"/>
</dbReference>
<gene>
    <name evidence="8" type="ORF">ITX54_14825</name>
</gene>
<keyword evidence="4" id="KW-0503">Monooxygenase</keyword>
<evidence type="ECO:0000313" key="8">
    <source>
        <dbReference type="EMBL" id="MBF6637934.1"/>
    </source>
</evidence>
<reference evidence="8" key="2">
    <citation type="submission" date="2022-09" db="EMBL/GenBank/DDBJ databases">
        <title>Rouxiella aceris sp. nov., isolated from tree sap and emended description of the genus Rhouxiella.</title>
        <authorList>
            <person name="Kim I.S."/>
        </authorList>
    </citation>
    <scope>NUCLEOTIDE SEQUENCE</scope>
    <source>
        <strain evidence="8">SAP-2</strain>
    </source>
</reference>
<comment type="caution">
    <text evidence="8">The sequence shown here is derived from an EMBL/GenBank/DDBJ whole genome shotgun (WGS) entry which is preliminary data.</text>
</comment>
<evidence type="ECO:0000256" key="2">
    <source>
        <dbReference type="ARBA" id="ARBA00022643"/>
    </source>
</evidence>
<dbReference type="Proteomes" id="UP000705283">
    <property type="component" value="Unassembled WGS sequence"/>
</dbReference>
<dbReference type="InterPro" id="IPR051260">
    <property type="entry name" value="Diverse_substr_monoxygenases"/>
</dbReference>
<dbReference type="NCBIfam" id="TIGR03860">
    <property type="entry name" value="FMN_nitrolo"/>
    <property type="match status" value="1"/>
</dbReference>
<dbReference type="SUPFAM" id="SSF51679">
    <property type="entry name" value="Bacterial luciferase-like"/>
    <property type="match status" value="1"/>
</dbReference>
<dbReference type="InterPro" id="IPR016215">
    <property type="entry name" value="NTA_MOA"/>
</dbReference>
<evidence type="ECO:0000256" key="6">
    <source>
        <dbReference type="PIRSR" id="PIRSR000337-1"/>
    </source>
</evidence>
<dbReference type="PANTHER" id="PTHR30011">
    <property type="entry name" value="ALKANESULFONATE MONOOXYGENASE-RELATED"/>
    <property type="match status" value="1"/>
</dbReference>
<keyword evidence="2 6" id="KW-0288">FMN</keyword>
<feature type="binding site" evidence="6">
    <location>
        <position position="61"/>
    </location>
    <ligand>
        <name>FMN</name>
        <dbReference type="ChEBI" id="CHEBI:58210"/>
    </ligand>
</feature>
<feature type="binding site" evidence="6">
    <location>
        <position position="107"/>
    </location>
    <ligand>
        <name>FMN</name>
        <dbReference type="ChEBI" id="CHEBI:58210"/>
    </ligand>
</feature>
<dbReference type="PANTHER" id="PTHR30011:SF16">
    <property type="entry name" value="C2H2 FINGER DOMAIN TRANSCRIPTION FACTOR (EUROFUNG)-RELATED"/>
    <property type="match status" value="1"/>
</dbReference>
<protein>
    <submittedName>
        <fullName evidence="8">LLM class flavin-dependent oxidoreductase</fullName>
    </submittedName>
</protein>
<evidence type="ECO:0000256" key="5">
    <source>
        <dbReference type="ARBA" id="ARBA00033748"/>
    </source>
</evidence>
<proteinExistence type="inferred from homology"/>
<name>A0AA41BXH7_9GAMM</name>
<evidence type="ECO:0000256" key="1">
    <source>
        <dbReference type="ARBA" id="ARBA00022630"/>
    </source>
</evidence>
<dbReference type="GO" id="GO:0004497">
    <property type="term" value="F:monooxygenase activity"/>
    <property type="evidence" value="ECO:0007669"/>
    <property type="project" value="UniProtKB-KW"/>
</dbReference>
<dbReference type="GO" id="GO:0016705">
    <property type="term" value="F:oxidoreductase activity, acting on paired donors, with incorporation or reduction of molecular oxygen"/>
    <property type="evidence" value="ECO:0007669"/>
    <property type="project" value="InterPro"/>
</dbReference>
<reference evidence="8" key="1">
    <citation type="submission" date="2020-11" db="EMBL/GenBank/DDBJ databases">
        <authorList>
            <person name="Lee S.D."/>
        </authorList>
    </citation>
    <scope>NUCLEOTIDE SEQUENCE</scope>
    <source>
        <strain evidence="8">SAP-2</strain>
    </source>
</reference>
<dbReference type="Gene3D" id="3.20.20.30">
    <property type="entry name" value="Luciferase-like domain"/>
    <property type="match status" value="1"/>
</dbReference>
<dbReference type="InterPro" id="IPR011251">
    <property type="entry name" value="Luciferase-like_dom"/>
</dbReference>
<keyword evidence="1 6" id="KW-0285">Flavoprotein</keyword>
<feature type="domain" description="Luciferase-like" evidence="7">
    <location>
        <begin position="28"/>
        <end position="384"/>
    </location>
</feature>
<dbReference type="EMBL" id="JADMKS010000006">
    <property type="protein sequence ID" value="MBF6637934.1"/>
    <property type="molecule type" value="Genomic_DNA"/>
</dbReference>
<feature type="binding site" evidence="6">
    <location>
        <position position="233"/>
    </location>
    <ligand>
        <name>FMN</name>
        <dbReference type="ChEBI" id="CHEBI:58210"/>
    </ligand>
</feature>
<feature type="binding site" evidence="6">
    <location>
        <position position="157"/>
    </location>
    <ligand>
        <name>FMN</name>
        <dbReference type="ChEBI" id="CHEBI:58210"/>
    </ligand>
</feature>